<keyword evidence="6" id="KW-1185">Reference proteome</keyword>
<dbReference type="AlphaFoldDB" id="A0A838CNX1"/>
<evidence type="ECO:0000256" key="1">
    <source>
        <dbReference type="ARBA" id="ARBA00001917"/>
    </source>
</evidence>
<evidence type="ECO:0000313" key="6">
    <source>
        <dbReference type="Proteomes" id="UP000571017"/>
    </source>
</evidence>
<evidence type="ECO:0000313" key="5">
    <source>
        <dbReference type="EMBL" id="MBA2173548.1"/>
    </source>
</evidence>
<protein>
    <submittedName>
        <fullName evidence="5">Flavin reductase</fullName>
    </submittedName>
</protein>
<dbReference type="Gene3D" id="2.30.110.10">
    <property type="entry name" value="Electron Transport, Fmn-binding Protein, Chain A"/>
    <property type="match status" value="1"/>
</dbReference>
<dbReference type="InterPro" id="IPR002563">
    <property type="entry name" value="Flavin_Rdtase-like_dom"/>
</dbReference>
<sequence>MHSYPGMVAVVGVHSEKGVNFMAAGWHAYLSMDPPMYGVAIGRERYTYQEVKEVGAFSINFLPYEQAAFIQYSGTFSGKHVDKGRESLWYLTESSLPLLKDAYLAYECELNQMVPTGDHDWVIGDIHTCHYRDGIFGDDGLPDFEQLHIPLYLGRSTYLKLDSSTERIEIERSEFDKKS</sequence>
<dbReference type="SUPFAM" id="SSF50475">
    <property type="entry name" value="FMN-binding split barrel"/>
    <property type="match status" value="1"/>
</dbReference>
<dbReference type="SMART" id="SM00903">
    <property type="entry name" value="Flavin_Reduct"/>
    <property type="match status" value="1"/>
</dbReference>
<evidence type="ECO:0000256" key="3">
    <source>
        <dbReference type="ARBA" id="ARBA00038054"/>
    </source>
</evidence>
<dbReference type="Pfam" id="PF01613">
    <property type="entry name" value="Flavin_Reduct"/>
    <property type="match status" value="1"/>
</dbReference>
<dbReference type="PANTHER" id="PTHR43567">
    <property type="entry name" value="FLAVOREDOXIN-RELATED-RELATED"/>
    <property type="match status" value="1"/>
</dbReference>
<comment type="similarity">
    <text evidence="3">Belongs to the flavoredoxin family.</text>
</comment>
<dbReference type="GO" id="GO:0016646">
    <property type="term" value="F:oxidoreductase activity, acting on the CH-NH group of donors, NAD or NADP as acceptor"/>
    <property type="evidence" value="ECO:0007669"/>
    <property type="project" value="UniProtKB-ARBA"/>
</dbReference>
<evidence type="ECO:0000259" key="4">
    <source>
        <dbReference type="SMART" id="SM00903"/>
    </source>
</evidence>
<dbReference type="GO" id="GO:0010181">
    <property type="term" value="F:FMN binding"/>
    <property type="evidence" value="ECO:0007669"/>
    <property type="project" value="InterPro"/>
</dbReference>
<dbReference type="InterPro" id="IPR052174">
    <property type="entry name" value="Flavoredoxin"/>
</dbReference>
<accession>A0A838CNX1</accession>
<evidence type="ECO:0000256" key="2">
    <source>
        <dbReference type="ARBA" id="ARBA00022630"/>
    </source>
</evidence>
<comment type="caution">
    <text evidence="5">The sequence shown here is derived from an EMBL/GenBank/DDBJ whole genome shotgun (WGS) entry which is preliminary data.</text>
</comment>
<proteinExistence type="inferred from homology"/>
<dbReference type="InterPro" id="IPR012349">
    <property type="entry name" value="Split_barrel_FMN-bd"/>
</dbReference>
<name>A0A838CNX1_9BACI</name>
<dbReference type="PANTHER" id="PTHR43567:SF1">
    <property type="entry name" value="FLAVOREDOXIN"/>
    <property type="match status" value="1"/>
</dbReference>
<feature type="domain" description="Flavin reductase like" evidence="4">
    <location>
        <begin position="1"/>
        <end position="138"/>
    </location>
</feature>
<dbReference type="Proteomes" id="UP000571017">
    <property type="component" value="Unassembled WGS sequence"/>
</dbReference>
<gene>
    <name evidence="5" type="ORF">H0266_01400</name>
</gene>
<keyword evidence="2" id="KW-0285">Flavoprotein</keyword>
<dbReference type="EMBL" id="JACEFG010000001">
    <property type="protein sequence ID" value="MBA2173548.1"/>
    <property type="molecule type" value="Genomic_DNA"/>
</dbReference>
<comment type="cofactor">
    <cofactor evidence="1">
        <name>FMN</name>
        <dbReference type="ChEBI" id="CHEBI:58210"/>
    </cofactor>
</comment>
<organism evidence="5 6">
    <name type="scientific">Halobacillus locisalis</name>
    <dbReference type="NCBI Taxonomy" id="220753"/>
    <lineage>
        <taxon>Bacteria</taxon>
        <taxon>Bacillati</taxon>
        <taxon>Bacillota</taxon>
        <taxon>Bacilli</taxon>
        <taxon>Bacillales</taxon>
        <taxon>Bacillaceae</taxon>
        <taxon>Halobacillus</taxon>
    </lineage>
</organism>
<reference evidence="5 6" key="1">
    <citation type="journal article" date="2004" name="Extremophiles">
        <title>Halobacillus locisalis sp. nov., a halophilic bacterium isolated from a marine solar saltern of the Yellow Sea in Korea.</title>
        <authorList>
            <person name="Yoon J.H."/>
            <person name="Kang K.H."/>
            <person name="Oh T.K."/>
            <person name="Park Y.H."/>
        </authorList>
    </citation>
    <scope>NUCLEOTIDE SEQUENCE [LARGE SCALE GENOMIC DNA]</scope>
    <source>
        <strain evidence="5 6">KCTC 3788</strain>
    </source>
</reference>